<dbReference type="Gene3D" id="3.40.50.300">
    <property type="entry name" value="P-loop containing nucleotide triphosphate hydrolases"/>
    <property type="match status" value="1"/>
</dbReference>
<dbReference type="Gene3D" id="1.10.10.10">
    <property type="entry name" value="Winged helix-like DNA-binding domain superfamily/Winged helix DNA-binding domain"/>
    <property type="match status" value="1"/>
</dbReference>
<feature type="domain" description="HTH luxR-type" evidence="3">
    <location>
        <begin position="900"/>
        <end position="965"/>
    </location>
</feature>
<dbReference type="InterPro" id="IPR000792">
    <property type="entry name" value="Tscrpt_reg_LuxR_C"/>
</dbReference>
<dbReference type="PROSITE" id="PS50043">
    <property type="entry name" value="HTH_LUXR_2"/>
    <property type="match status" value="1"/>
</dbReference>
<evidence type="ECO:0000256" key="2">
    <source>
        <dbReference type="ARBA" id="ARBA00022840"/>
    </source>
</evidence>
<dbReference type="PANTHER" id="PTHR16305:SF35">
    <property type="entry name" value="TRANSCRIPTIONAL ACTIVATOR DOMAIN"/>
    <property type="match status" value="1"/>
</dbReference>
<dbReference type="SUPFAM" id="SSF52540">
    <property type="entry name" value="P-loop containing nucleoside triphosphate hydrolases"/>
    <property type="match status" value="1"/>
</dbReference>
<organism evidence="4">
    <name type="scientific">Actinoplanes campanulatus</name>
    <dbReference type="NCBI Taxonomy" id="113559"/>
    <lineage>
        <taxon>Bacteria</taxon>
        <taxon>Bacillati</taxon>
        <taxon>Actinomycetota</taxon>
        <taxon>Actinomycetes</taxon>
        <taxon>Micromonosporales</taxon>
        <taxon>Micromonosporaceae</taxon>
        <taxon>Actinoplanes</taxon>
    </lineage>
</organism>
<keyword evidence="1" id="KW-0547">Nucleotide-binding</keyword>
<evidence type="ECO:0000313" key="4">
    <source>
        <dbReference type="EMBL" id="GID48668.1"/>
    </source>
</evidence>
<dbReference type="EMBL" id="BOMF01000107">
    <property type="protein sequence ID" value="GID48668.1"/>
    <property type="molecule type" value="Genomic_DNA"/>
</dbReference>
<dbReference type="PRINTS" id="PR00038">
    <property type="entry name" value="HTHLUXR"/>
</dbReference>
<dbReference type="PANTHER" id="PTHR16305">
    <property type="entry name" value="TESTICULAR SOLUBLE ADENYLYL CYCLASE"/>
    <property type="match status" value="1"/>
</dbReference>
<proteinExistence type="predicted"/>
<reference evidence="4" key="1">
    <citation type="submission" date="2021-01" db="EMBL/GenBank/DDBJ databases">
        <title>Whole genome shotgun sequence of Actinoplanes capillaceus NBRC 16408.</title>
        <authorList>
            <person name="Komaki H."/>
            <person name="Tamura T."/>
        </authorList>
    </citation>
    <scope>NUCLEOTIDE SEQUENCE [LARGE SCALE GENOMIC DNA]</scope>
    <source>
        <strain evidence="4">NBRC 16408</strain>
    </source>
</reference>
<sequence length="972" mass="103198">MPSDRLRLVGRDRELNVLTSALEAAAAGRPGTAIVTGEAGIGKTRLVEELIDRAEAAGSVVASGACSPVSTRLPYGPVVDLVSGLLRQVPDLPELVPEEAWSAVAPLTGVRVHARHLPDPRLGSTRLFIGFVELLAAASARRPALLVVEDIHWADPASIDLLAFAAHRFRHEQVVLVLTNRPAGVRPAASLRPALGELRRIPTTVEVSVEPLPPSSIRELVEERAGASAPARFDEIVRRSGGIPFFALHLATHHPGQVSPHLRDVLLSSLEDLPREAKELLVLLTVIGDANEAEVLLAASAASPEEFNERARALTDRGLTVVNGESIGFRHALLREVVVADTLPSERRLAHARAAGALLRSAAAHQPHRAAQLAHHLMECGRHDEALHYALRGARHTCGVWAFTDASELYAAALRLWPLAEDAETATGLTYPQLLREAAMTSRWHGGLDEALRLIREALALADVPPEVRAESEHTYGQILWAAGDMGTSLAAHRRAEALLPTAGHAKLRSAVLAALAHGLMVTGKSKEAERTARAAIDLAAASGADRERIHASITAAAARAQLGDVGTAVLALRECLPLTHQLDDIELVVRCYGNLTFALGIACRYEELASAAADGLRACRRYGPVVSLASTLMNNQVQALVTLGRWDEAVQVASAALDEATAGSVGLHLRIALADVAVARGNAEEADRLLAQANELGADDPYLTSALSVVRAERALWDRQPHVAASAVAAALPSLRAQDDGMPLLEACWLGLRAAADVAESQIPRRPASRPSAAAELLDLAHRAAVRTALPVASVILSQSRLEAHRISGADLAAEWAAAAAANAELRRPYFRAYCLFRQGAAELRRQARAAARTALGEGLQLADTLGAGPLATEIRTLASVADLRLDGATTAHPAAGPTKKAPYGLTVRECEILELLTTGATNRQIGRSLFISERTASVHVSNILAKLGAANRTEAARIALRMNIDTSPWP</sequence>
<dbReference type="SUPFAM" id="SSF48452">
    <property type="entry name" value="TPR-like"/>
    <property type="match status" value="1"/>
</dbReference>
<dbReference type="SMART" id="SM00421">
    <property type="entry name" value="HTH_LUXR"/>
    <property type="match status" value="1"/>
</dbReference>
<protein>
    <submittedName>
        <fullName evidence="4">Helix-turn-helix transcriptional regulator</fullName>
    </submittedName>
</protein>
<keyword evidence="2" id="KW-0067">ATP-binding</keyword>
<dbReference type="InterPro" id="IPR011990">
    <property type="entry name" value="TPR-like_helical_dom_sf"/>
</dbReference>
<dbReference type="Gene3D" id="1.25.40.10">
    <property type="entry name" value="Tetratricopeptide repeat domain"/>
    <property type="match status" value="1"/>
</dbReference>
<dbReference type="InterPro" id="IPR027417">
    <property type="entry name" value="P-loop_NTPase"/>
</dbReference>
<gene>
    <name evidence="4" type="ORF">Aca07nite_59430</name>
</gene>
<dbReference type="InterPro" id="IPR041664">
    <property type="entry name" value="AAA_16"/>
</dbReference>
<dbReference type="InterPro" id="IPR036388">
    <property type="entry name" value="WH-like_DNA-bd_sf"/>
</dbReference>
<evidence type="ECO:0000256" key="1">
    <source>
        <dbReference type="ARBA" id="ARBA00022741"/>
    </source>
</evidence>
<accession>A0ABQ3WR35</accession>
<dbReference type="InterPro" id="IPR016032">
    <property type="entry name" value="Sig_transdc_resp-reg_C-effctor"/>
</dbReference>
<comment type="caution">
    <text evidence="4">The sequence shown here is derived from an EMBL/GenBank/DDBJ whole genome shotgun (WGS) entry which is preliminary data.</text>
</comment>
<name>A0ABQ3WR35_9ACTN</name>
<evidence type="ECO:0000259" key="3">
    <source>
        <dbReference type="PROSITE" id="PS50043"/>
    </source>
</evidence>
<dbReference type="SUPFAM" id="SSF46894">
    <property type="entry name" value="C-terminal effector domain of the bipartite response regulators"/>
    <property type="match status" value="1"/>
</dbReference>
<dbReference type="Pfam" id="PF13191">
    <property type="entry name" value="AAA_16"/>
    <property type="match status" value="1"/>
</dbReference>
<dbReference type="Pfam" id="PF00196">
    <property type="entry name" value="GerE"/>
    <property type="match status" value="1"/>
</dbReference>
<dbReference type="CDD" id="cd06170">
    <property type="entry name" value="LuxR_C_like"/>
    <property type="match status" value="1"/>
</dbReference>